<dbReference type="EMBL" id="JARQWQ010000037">
    <property type="protein sequence ID" value="KAK2560254.1"/>
    <property type="molecule type" value="Genomic_DNA"/>
</dbReference>
<dbReference type="SUPFAM" id="SSF52540">
    <property type="entry name" value="P-loop containing nucleoside triphosphate hydrolases"/>
    <property type="match status" value="1"/>
</dbReference>
<evidence type="ECO:0000256" key="1">
    <source>
        <dbReference type="ARBA" id="ARBA00004141"/>
    </source>
</evidence>
<evidence type="ECO:0000256" key="2">
    <source>
        <dbReference type="ARBA" id="ARBA00009726"/>
    </source>
</evidence>
<dbReference type="InterPro" id="IPR050173">
    <property type="entry name" value="ABC_transporter_C-like"/>
</dbReference>
<keyword evidence="5 9" id="KW-0067">ATP-binding</keyword>
<keyword evidence="3" id="KW-0812">Transmembrane</keyword>
<dbReference type="GO" id="GO:0005524">
    <property type="term" value="F:ATP binding"/>
    <property type="evidence" value="ECO:0007669"/>
    <property type="project" value="UniProtKB-KW"/>
</dbReference>
<name>A0AAD9V3T7_ACRCE</name>
<evidence type="ECO:0000259" key="8">
    <source>
        <dbReference type="Pfam" id="PF00005"/>
    </source>
</evidence>
<dbReference type="InterPro" id="IPR027417">
    <property type="entry name" value="P-loop_NTPase"/>
</dbReference>
<comment type="caution">
    <text evidence="9">The sequence shown here is derived from an EMBL/GenBank/DDBJ whole genome shotgun (WGS) entry which is preliminary data.</text>
</comment>
<organism evidence="9 10">
    <name type="scientific">Acropora cervicornis</name>
    <name type="common">Staghorn coral</name>
    <dbReference type="NCBI Taxonomy" id="6130"/>
    <lineage>
        <taxon>Eukaryota</taxon>
        <taxon>Metazoa</taxon>
        <taxon>Cnidaria</taxon>
        <taxon>Anthozoa</taxon>
        <taxon>Hexacorallia</taxon>
        <taxon>Scleractinia</taxon>
        <taxon>Astrocoeniina</taxon>
        <taxon>Acroporidae</taxon>
        <taxon>Acropora</taxon>
    </lineage>
</organism>
<reference evidence="9" key="2">
    <citation type="journal article" date="2023" name="Science">
        <title>Genomic signatures of disease resistance in endangered staghorn corals.</title>
        <authorList>
            <person name="Vollmer S.V."/>
            <person name="Selwyn J.D."/>
            <person name="Despard B.A."/>
            <person name="Roesel C.L."/>
        </authorList>
    </citation>
    <scope>NUCLEOTIDE SEQUENCE</scope>
    <source>
        <strain evidence="9">K2</strain>
    </source>
</reference>
<dbReference type="InterPro" id="IPR036640">
    <property type="entry name" value="ABC1_TM_sf"/>
</dbReference>
<gene>
    <name evidence="9" type="ORF">P5673_017242</name>
</gene>
<dbReference type="Proteomes" id="UP001249851">
    <property type="component" value="Unassembled WGS sequence"/>
</dbReference>
<dbReference type="SUPFAM" id="SSF90123">
    <property type="entry name" value="ABC transporter transmembrane region"/>
    <property type="match status" value="1"/>
</dbReference>
<dbReference type="AlphaFoldDB" id="A0AAD9V3T7"/>
<evidence type="ECO:0000256" key="6">
    <source>
        <dbReference type="ARBA" id="ARBA00022989"/>
    </source>
</evidence>
<keyword evidence="4" id="KW-0547">Nucleotide-binding</keyword>
<evidence type="ECO:0000256" key="5">
    <source>
        <dbReference type="ARBA" id="ARBA00022840"/>
    </source>
</evidence>
<dbReference type="Pfam" id="PF00005">
    <property type="entry name" value="ABC_tran"/>
    <property type="match status" value="1"/>
</dbReference>
<dbReference type="GO" id="GO:0016887">
    <property type="term" value="F:ATP hydrolysis activity"/>
    <property type="evidence" value="ECO:0007669"/>
    <property type="project" value="InterPro"/>
</dbReference>
<evidence type="ECO:0000313" key="10">
    <source>
        <dbReference type="Proteomes" id="UP001249851"/>
    </source>
</evidence>
<reference evidence="9" key="1">
    <citation type="journal article" date="2023" name="G3 (Bethesda)">
        <title>Whole genome assembly and annotation of the endangered Caribbean coral Acropora cervicornis.</title>
        <authorList>
            <person name="Selwyn J.D."/>
            <person name="Vollmer S.V."/>
        </authorList>
    </citation>
    <scope>NUCLEOTIDE SEQUENCE</scope>
    <source>
        <strain evidence="9">K2</strain>
    </source>
</reference>
<dbReference type="GO" id="GO:0042626">
    <property type="term" value="F:ATPase-coupled transmembrane transporter activity"/>
    <property type="evidence" value="ECO:0007669"/>
    <property type="project" value="TreeGrafter"/>
</dbReference>
<dbReference type="Gene3D" id="1.20.1560.10">
    <property type="entry name" value="ABC transporter type 1, transmembrane domain"/>
    <property type="match status" value="1"/>
</dbReference>
<sequence>MQGKVIDQFYRHQDLHNQALYMVIASTRWFGLRVDLLCVPFITCVALASAGFSMQPAIAGLSVSYIMETLDYTQYAVRNFSEVENLMTAVERVITYTNLESEPGYKTKALPPKHWPCDGHITLRDVSLTYYEGAPQVLRTLNFNIEGKSRIGVVGRTGAGKSSFVAALLRMPDAQGDVIIDGVKITDINVKESRRCISVLSQVPVIFSG</sequence>
<dbReference type="InterPro" id="IPR003439">
    <property type="entry name" value="ABC_transporter-like_ATP-bd"/>
</dbReference>
<evidence type="ECO:0000256" key="3">
    <source>
        <dbReference type="ARBA" id="ARBA00022692"/>
    </source>
</evidence>
<dbReference type="GO" id="GO:0016020">
    <property type="term" value="C:membrane"/>
    <property type="evidence" value="ECO:0007669"/>
    <property type="project" value="UniProtKB-SubCell"/>
</dbReference>
<keyword evidence="7" id="KW-0472">Membrane</keyword>
<dbReference type="PANTHER" id="PTHR24223:SF456">
    <property type="entry name" value="MULTIDRUG RESISTANCE-ASSOCIATED PROTEIN LETHAL(2)03659"/>
    <property type="match status" value="1"/>
</dbReference>
<proteinExistence type="inferred from homology"/>
<keyword evidence="10" id="KW-1185">Reference proteome</keyword>
<comment type="similarity">
    <text evidence="2">Belongs to the ABC transporter superfamily. ABCC family. Conjugate transporter (TC 3.A.1.208) subfamily.</text>
</comment>
<evidence type="ECO:0000256" key="7">
    <source>
        <dbReference type="ARBA" id="ARBA00023136"/>
    </source>
</evidence>
<dbReference type="Gene3D" id="3.40.50.300">
    <property type="entry name" value="P-loop containing nucleotide triphosphate hydrolases"/>
    <property type="match status" value="1"/>
</dbReference>
<evidence type="ECO:0000313" key="9">
    <source>
        <dbReference type="EMBL" id="KAK2560254.1"/>
    </source>
</evidence>
<keyword evidence="6" id="KW-1133">Transmembrane helix</keyword>
<dbReference type="PANTHER" id="PTHR24223">
    <property type="entry name" value="ATP-BINDING CASSETTE SUB-FAMILY C"/>
    <property type="match status" value="1"/>
</dbReference>
<accession>A0AAD9V3T7</accession>
<evidence type="ECO:0000256" key="4">
    <source>
        <dbReference type="ARBA" id="ARBA00022741"/>
    </source>
</evidence>
<comment type="subcellular location">
    <subcellularLocation>
        <location evidence="1">Membrane</location>
        <topology evidence="1">Multi-pass membrane protein</topology>
    </subcellularLocation>
</comment>
<feature type="domain" description="ABC transporter" evidence="8">
    <location>
        <begin position="138"/>
        <end position="207"/>
    </location>
</feature>
<protein>
    <submittedName>
        <fullName evidence="9">ATP-binding cassette sub-family C member 4</fullName>
    </submittedName>
</protein>